<evidence type="ECO:0000256" key="10">
    <source>
        <dbReference type="ARBA" id="ARBA00023180"/>
    </source>
</evidence>
<feature type="domain" description="TSP C-terminal" evidence="13">
    <location>
        <begin position="106"/>
        <end position="208"/>
    </location>
</feature>
<dbReference type="SUPFAM" id="SSF103647">
    <property type="entry name" value="TSP type-3 repeat"/>
    <property type="match status" value="1"/>
</dbReference>
<evidence type="ECO:0000256" key="4">
    <source>
        <dbReference type="ARBA" id="ARBA00022530"/>
    </source>
</evidence>
<keyword evidence="9 11" id="KW-0106">Calcium</keyword>
<dbReference type="InterPro" id="IPR017897">
    <property type="entry name" value="Thrombospondin_3_rpt"/>
</dbReference>
<name>A0A091GS44_BUCRH</name>
<feature type="compositionally biased region" description="Polar residues" evidence="12">
    <location>
        <begin position="28"/>
        <end position="40"/>
    </location>
</feature>
<evidence type="ECO:0000259" key="13">
    <source>
        <dbReference type="PROSITE" id="PS51236"/>
    </source>
</evidence>
<evidence type="ECO:0000256" key="2">
    <source>
        <dbReference type="ARBA" id="ARBA00004498"/>
    </source>
</evidence>
<keyword evidence="10" id="KW-0325">Glycoprotein</keyword>
<dbReference type="GO" id="GO:0007155">
    <property type="term" value="P:cell adhesion"/>
    <property type="evidence" value="ECO:0007669"/>
    <property type="project" value="InterPro"/>
</dbReference>
<dbReference type="GO" id="GO:0005509">
    <property type="term" value="F:calcium ion binding"/>
    <property type="evidence" value="ECO:0007669"/>
    <property type="project" value="UniProtKB-UniRule"/>
</dbReference>
<dbReference type="InterPro" id="IPR013320">
    <property type="entry name" value="ConA-like_dom_sf"/>
</dbReference>
<dbReference type="GO" id="GO:0034976">
    <property type="term" value="P:response to endoplasmic reticulum stress"/>
    <property type="evidence" value="ECO:0007669"/>
    <property type="project" value="TreeGrafter"/>
</dbReference>
<sequence length="208" mass="22727">QSDIDNDLVGDSCDTNQDSDGDGHQDSTDNCPTIINSSQLDTDKDGLGDECDEDDDNDGLVPNPGQEDDNGDGVGDICESDFDQDTVIDQIDVCPENAEITLTDFRAYQTVVLDPEGDAQIDPNWVVLNQGMEIVQTMNSDPGLAVGYTAFNGVDFEGTFHVNTVTDDDYAGFIFGYQDSSSFYVVMWKQTEQTYWQATPFRAVAEPG</sequence>
<keyword evidence="4" id="KW-0272">Extracellular matrix</keyword>
<dbReference type="GO" id="GO:0005576">
    <property type="term" value="C:extracellular region"/>
    <property type="evidence" value="ECO:0007669"/>
    <property type="project" value="InterPro"/>
</dbReference>
<reference evidence="14 15" key="1">
    <citation type="submission" date="2014-04" db="EMBL/GenBank/DDBJ databases">
        <title>Genome evolution of avian class.</title>
        <authorList>
            <person name="Zhang G."/>
            <person name="Li C."/>
        </authorList>
    </citation>
    <scope>NUCLEOTIDE SEQUENCE [LARGE SCALE GENOMIC DNA]</scope>
    <source>
        <strain evidence="14">BGI_N320</strain>
    </source>
</reference>
<organism evidence="14 15">
    <name type="scientific">Buceros rhinoceros silvestris</name>
    <dbReference type="NCBI Taxonomy" id="175836"/>
    <lineage>
        <taxon>Eukaryota</taxon>
        <taxon>Metazoa</taxon>
        <taxon>Chordata</taxon>
        <taxon>Craniata</taxon>
        <taxon>Vertebrata</taxon>
        <taxon>Euteleostomi</taxon>
        <taxon>Archelosauria</taxon>
        <taxon>Archosauria</taxon>
        <taxon>Dinosauria</taxon>
        <taxon>Saurischia</taxon>
        <taxon>Theropoda</taxon>
        <taxon>Coelurosauria</taxon>
        <taxon>Aves</taxon>
        <taxon>Neognathae</taxon>
        <taxon>Neoaves</taxon>
        <taxon>Telluraves</taxon>
        <taxon>Coraciimorphae</taxon>
        <taxon>Bucerotiformes</taxon>
        <taxon>Bucerotidae</taxon>
        <taxon>Buceros</taxon>
    </lineage>
</organism>
<feature type="compositionally biased region" description="Acidic residues" evidence="12">
    <location>
        <begin position="48"/>
        <end position="58"/>
    </location>
</feature>
<keyword evidence="6" id="KW-0732">Signal</keyword>
<evidence type="ECO:0000256" key="6">
    <source>
        <dbReference type="ARBA" id="ARBA00022729"/>
    </source>
</evidence>
<evidence type="ECO:0000256" key="8">
    <source>
        <dbReference type="ARBA" id="ARBA00022824"/>
    </source>
</evidence>
<comment type="subcellular location">
    <subcellularLocation>
        <location evidence="1">Endoplasmic reticulum</location>
    </subcellularLocation>
    <subcellularLocation>
        <location evidence="2">Secreted</location>
        <location evidence="2">Extracellular space</location>
        <location evidence="2">Extracellular matrix</location>
    </subcellularLocation>
</comment>
<evidence type="ECO:0000256" key="7">
    <source>
        <dbReference type="ARBA" id="ARBA00022737"/>
    </source>
</evidence>
<feature type="repeat" description="TSP type-3" evidence="11">
    <location>
        <begin position="67"/>
        <end position="102"/>
    </location>
</feature>
<evidence type="ECO:0000256" key="9">
    <source>
        <dbReference type="ARBA" id="ARBA00022837"/>
    </source>
</evidence>
<dbReference type="InterPro" id="IPR028974">
    <property type="entry name" value="TSP_type-3_rpt"/>
</dbReference>
<dbReference type="Pfam" id="PF05735">
    <property type="entry name" value="TSP_C"/>
    <property type="match status" value="1"/>
</dbReference>
<feature type="region of interest" description="Disordered" evidence="12">
    <location>
        <begin position="1"/>
        <end position="80"/>
    </location>
</feature>
<evidence type="ECO:0000313" key="15">
    <source>
        <dbReference type="Proteomes" id="UP000054064"/>
    </source>
</evidence>
<feature type="non-terminal residue" evidence="14">
    <location>
        <position position="1"/>
    </location>
</feature>
<dbReference type="PROSITE" id="PS51236">
    <property type="entry name" value="TSP_CTER"/>
    <property type="match status" value="1"/>
</dbReference>
<dbReference type="SUPFAM" id="SSF49899">
    <property type="entry name" value="Concanavalin A-like lectins/glucanases"/>
    <property type="match status" value="1"/>
</dbReference>
<evidence type="ECO:0000256" key="3">
    <source>
        <dbReference type="ARBA" id="ARBA00022525"/>
    </source>
</evidence>
<evidence type="ECO:0000256" key="5">
    <source>
        <dbReference type="ARBA" id="ARBA00022536"/>
    </source>
</evidence>
<dbReference type="FunFam" id="4.10.1080.10:FF:000001">
    <property type="entry name" value="Thrombospondin 3"/>
    <property type="match status" value="1"/>
</dbReference>
<keyword evidence="8" id="KW-0256">Endoplasmic reticulum</keyword>
<keyword evidence="15" id="KW-1185">Reference proteome</keyword>
<dbReference type="Gene3D" id="4.10.1080.10">
    <property type="entry name" value="TSP type-3 repeat"/>
    <property type="match status" value="1"/>
</dbReference>
<evidence type="ECO:0000256" key="12">
    <source>
        <dbReference type="SAM" id="MobiDB-lite"/>
    </source>
</evidence>
<dbReference type="InterPro" id="IPR008859">
    <property type="entry name" value="Thrombospondin_C"/>
</dbReference>
<dbReference type="InterPro" id="IPR003367">
    <property type="entry name" value="Thrombospondin_3-like_rpt"/>
</dbReference>
<accession>A0A091GS44</accession>
<proteinExistence type="predicted"/>
<keyword evidence="7" id="KW-0677">Repeat</keyword>
<dbReference type="Pfam" id="PF02412">
    <property type="entry name" value="TSP_3"/>
    <property type="match status" value="3"/>
</dbReference>
<evidence type="ECO:0000256" key="1">
    <source>
        <dbReference type="ARBA" id="ARBA00004240"/>
    </source>
</evidence>
<dbReference type="PANTHER" id="PTHR10199">
    <property type="entry name" value="THROMBOSPONDIN"/>
    <property type="match status" value="1"/>
</dbReference>
<protein>
    <submittedName>
        <fullName evidence="14">Thrombospondin-4</fullName>
    </submittedName>
</protein>
<dbReference type="PANTHER" id="PTHR10199:SF92">
    <property type="entry name" value="THROMBOSPONDIN-4"/>
    <property type="match status" value="1"/>
</dbReference>
<gene>
    <name evidence="14" type="ORF">N320_09848</name>
</gene>
<evidence type="ECO:0000256" key="11">
    <source>
        <dbReference type="PROSITE-ProRule" id="PRU00634"/>
    </source>
</evidence>
<dbReference type="AlphaFoldDB" id="A0A091GS44"/>
<feature type="non-terminal residue" evidence="14">
    <location>
        <position position="208"/>
    </location>
</feature>
<dbReference type="GO" id="GO:0005783">
    <property type="term" value="C:endoplasmic reticulum"/>
    <property type="evidence" value="ECO:0007669"/>
    <property type="project" value="UniProtKB-SubCell"/>
</dbReference>
<keyword evidence="3" id="KW-0964">Secreted</keyword>
<dbReference type="PROSITE" id="PS51234">
    <property type="entry name" value="TSP3"/>
    <property type="match status" value="1"/>
</dbReference>
<keyword evidence="5" id="KW-0245">EGF-like domain</keyword>
<dbReference type="EMBL" id="KL507227">
    <property type="protein sequence ID" value="KFO85235.1"/>
    <property type="molecule type" value="Genomic_DNA"/>
</dbReference>
<dbReference type="Gene3D" id="2.60.120.200">
    <property type="match status" value="1"/>
</dbReference>
<dbReference type="Proteomes" id="UP000054064">
    <property type="component" value="Unassembled WGS sequence"/>
</dbReference>
<evidence type="ECO:0000313" key="14">
    <source>
        <dbReference type="EMBL" id="KFO85235.1"/>
    </source>
</evidence>